<feature type="transmembrane region" description="Helical" evidence="1">
    <location>
        <begin position="314"/>
        <end position="337"/>
    </location>
</feature>
<feature type="transmembrane region" description="Helical" evidence="1">
    <location>
        <begin position="275"/>
        <end position="294"/>
    </location>
</feature>
<accession>A0ABC9P629</accession>
<sequence>MKKFKFTLFSLLVIIFSGLLIQRFSGYFYTTPVGIVKSVKIIDSEQLLTVKLVNNTKKTVVVKVKFNGNESTNPVFNKNNQILLDNSTKKWEFISLKRDGYTFILVVSFISLVLGIAGKKGFFSLVGILFNIIFLFFLLWINQRNRSINLLLLISIYTIIAIIISTGTLYGLKKIDLRKVLATIFSVFLSYFITTITMKLLNDQGLRYEEIQFLTRPYRTVFLASLMLGGIGAALDNVVVIISSLDELVKHTPEINTKELIESGKNIASDTTTSMINVLLFAYLSSATPFFIFYLANGWDFVETFKMHLSLEIMRVLCGGLAILFTIPSSFLFFLLFKKLKKKGKTEVKSRLLCKM</sequence>
<evidence type="ECO:0000313" key="2">
    <source>
        <dbReference type="EMBL" id="EFU90423.1"/>
    </source>
</evidence>
<keyword evidence="1" id="KW-0812">Transmembrane</keyword>
<feature type="transmembrane region" description="Helical" evidence="1">
    <location>
        <begin position="147"/>
        <end position="169"/>
    </location>
</feature>
<organism evidence="2 3">
    <name type="scientific">Enterococcus faecalis TX0630</name>
    <dbReference type="NCBI Taxonomy" id="749508"/>
    <lineage>
        <taxon>Bacteria</taxon>
        <taxon>Bacillati</taxon>
        <taxon>Bacillota</taxon>
        <taxon>Bacilli</taxon>
        <taxon>Lactobacillales</taxon>
        <taxon>Enterococcaceae</taxon>
        <taxon>Enterococcus</taxon>
    </lineage>
</organism>
<dbReference type="PANTHER" id="PTHR41771">
    <property type="entry name" value="MEMBRANE PROTEIN-RELATED"/>
    <property type="match status" value="1"/>
</dbReference>
<protein>
    <submittedName>
        <fullName evidence="2">YibE/F-like protein</fullName>
    </submittedName>
</protein>
<dbReference type="InterPro" id="IPR012507">
    <property type="entry name" value="YibE_F"/>
</dbReference>
<name>A0ABC9P629_ENTFL</name>
<dbReference type="Pfam" id="PF07907">
    <property type="entry name" value="YibE_F"/>
    <property type="match status" value="1"/>
</dbReference>
<dbReference type="PANTHER" id="PTHR41771:SF1">
    <property type="entry name" value="MEMBRANE PROTEIN"/>
    <property type="match status" value="1"/>
</dbReference>
<dbReference type="AlphaFoldDB" id="A0ABC9P629"/>
<gene>
    <name evidence="2" type="ORF">HMPREF9511_01604</name>
</gene>
<reference evidence="2 3" key="1">
    <citation type="submission" date="2010-09" db="EMBL/GenBank/DDBJ databases">
        <authorList>
            <person name="Weinstock G."/>
            <person name="Sodergren E."/>
            <person name="Clifton S."/>
            <person name="Fulton L."/>
            <person name="Fulton B."/>
            <person name="Courtney L."/>
            <person name="Fronick C."/>
            <person name="Harrison M."/>
            <person name="Strong C."/>
            <person name="Farmer C."/>
            <person name="Delahaunty K."/>
            <person name="Markovic C."/>
            <person name="Hall O."/>
            <person name="Minx P."/>
            <person name="Tomlinson C."/>
            <person name="Mitreva M."/>
            <person name="Hou S."/>
            <person name="Chen J."/>
            <person name="Wollam A."/>
            <person name="Pepin K.H."/>
            <person name="Johnson M."/>
            <person name="Bhonagiri V."/>
            <person name="Zhang X."/>
            <person name="Suruliraj S."/>
            <person name="Warren W."/>
            <person name="Chinwalla A."/>
            <person name="Mardis E.R."/>
            <person name="Wilson R.K."/>
        </authorList>
    </citation>
    <scope>NUCLEOTIDE SEQUENCE [LARGE SCALE GENOMIC DNA]</scope>
    <source>
        <strain evidence="2 3">TX0630</strain>
    </source>
</reference>
<evidence type="ECO:0000313" key="3">
    <source>
        <dbReference type="Proteomes" id="UP000004933"/>
    </source>
</evidence>
<feature type="transmembrane region" description="Helical" evidence="1">
    <location>
        <begin position="181"/>
        <end position="201"/>
    </location>
</feature>
<feature type="transmembrane region" description="Helical" evidence="1">
    <location>
        <begin position="100"/>
        <end position="117"/>
    </location>
</feature>
<proteinExistence type="predicted"/>
<comment type="caution">
    <text evidence="2">The sequence shown here is derived from an EMBL/GenBank/DDBJ whole genome shotgun (WGS) entry which is preliminary data.</text>
</comment>
<feature type="transmembrane region" description="Helical" evidence="1">
    <location>
        <begin position="122"/>
        <end position="141"/>
    </location>
</feature>
<feature type="non-terminal residue" evidence="2">
    <location>
        <position position="356"/>
    </location>
</feature>
<evidence type="ECO:0000256" key="1">
    <source>
        <dbReference type="SAM" id="Phobius"/>
    </source>
</evidence>
<dbReference type="EMBL" id="AEBE01000054">
    <property type="protein sequence ID" value="EFU90423.1"/>
    <property type="molecule type" value="Genomic_DNA"/>
</dbReference>
<keyword evidence="1" id="KW-1133">Transmembrane helix</keyword>
<keyword evidence="1" id="KW-0472">Membrane</keyword>
<dbReference type="Proteomes" id="UP000004933">
    <property type="component" value="Unassembled WGS sequence"/>
</dbReference>